<keyword evidence="3" id="KW-1185">Reference proteome</keyword>
<reference evidence="3" key="1">
    <citation type="journal article" date="2014" name="Nat. Genet.">
        <title>Genome of the human hookworm Necator americanus.</title>
        <authorList>
            <person name="Tang Y.T."/>
            <person name="Gao X."/>
            <person name="Rosa B.A."/>
            <person name="Abubucker S."/>
            <person name="Hallsworth-Pepin K."/>
            <person name="Martin J."/>
            <person name="Tyagi R."/>
            <person name="Heizer E."/>
            <person name="Zhang X."/>
            <person name="Bhonagiri-Palsikar V."/>
            <person name="Minx P."/>
            <person name="Warren W.C."/>
            <person name="Wang Q."/>
            <person name="Zhan B."/>
            <person name="Hotez P.J."/>
            <person name="Sternberg P.W."/>
            <person name="Dougall A."/>
            <person name="Gaze S.T."/>
            <person name="Mulvenna J."/>
            <person name="Sotillo J."/>
            <person name="Ranganathan S."/>
            <person name="Rabelo E.M."/>
            <person name="Wilson R.K."/>
            <person name="Felgner P.L."/>
            <person name="Bethony J."/>
            <person name="Hawdon J.M."/>
            <person name="Gasser R.B."/>
            <person name="Loukas A."/>
            <person name="Mitreva M."/>
        </authorList>
    </citation>
    <scope>NUCLEOTIDE SEQUENCE [LARGE SCALE GENOMIC DNA]</scope>
</reference>
<evidence type="ECO:0000313" key="2">
    <source>
        <dbReference type="EMBL" id="ETN76855.1"/>
    </source>
</evidence>
<gene>
    <name evidence="2" type="ORF">NECAME_11375</name>
</gene>
<dbReference type="KEGG" id="nai:NECAME_11375"/>
<proteinExistence type="predicted"/>
<dbReference type="EMBL" id="KI660203">
    <property type="protein sequence ID" value="ETN76855.1"/>
    <property type="molecule type" value="Genomic_DNA"/>
</dbReference>
<dbReference type="AlphaFoldDB" id="W2T4B5"/>
<evidence type="ECO:0000313" key="3">
    <source>
        <dbReference type="Proteomes" id="UP000053676"/>
    </source>
</evidence>
<evidence type="ECO:0000256" key="1">
    <source>
        <dbReference type="SAM" id="MobiDB-lite"/>
    </source>
</evidence>
<accession>W2T4B5</accession>
<name>W2T4B5_NECAM</name>
<sequence>MYKSLGKATPSREELGTLIIEIEGTLNTLPHLYVEAENDSQRVLRPIDFIQNKFEIPPPLQTGDAQVDDPDHVTPAERLASQS</sequence>
<dbReference type="Proteomes" id="UP000053676">
    <property type="component" value="Unassembled WGS sequence"/>
</dbReference>
<protein>
    <submittedName>
        <fullName evidence="2">Uncharacterized protein</fullName>
    </submittedName>
</protein>
<feature type="region of interest" description="Disordered" evidence="1">
    <location>
        <begin position="55"/>
        <end position="83"/>
    </location>
</feature>
<organism evidence="2 3">
    <name type="scientific">Necator americanus</name>
    <name type="common">Human hookworm</name>
    <dbReference type="NCBI Taxonomy" id="51031"/>
    <lineage>
        <taxon>Eukaryota</taxon>
        <taxon>Metazoa</taxon>
        <taxon>Ecdysozoa</taxon>
        <taxon>Nematoda</taxon>
        <taxon>Chromadorea</taxon>
        <taxon>Rhabditida</taxon>
        <taxon>Rhabditina</taxon>
        <taxon>Rhabditomorpha</taxon>
        <taxon>Strongyloidea</taxon>
        <taxon>Ancylostomatidae</taxon>
        <taxon>Bunostominae</taxon>
        <taxon>Necator</taxon>
    </lineage>
</organism>